<feature type="region of interest" description="Disordered" evidence="1">
    <location>
        <begin position="125"/>
        <end position="171"/>
    </location>
</feature>
<evidence type="ECO:0000256" key="1">
    <source>
        <dbReference type="SAM" id="MobiDB-lite"/>
    </source>
</evidence>
<dbReference type="OrthoDB" id="9909584at2759"/>
<dbReference type="Proteomes" id="UP000410492">
    <property type="component" value="Unassembled WGS sequence"/>
</dbReference>
<evidence type="ECO:0000313" key="3">
    <source>
        <dbReference type="Proteomes" id="UP000410492"/>
    </source>
</evidence>
<accession>A0A653C6E8</accession>
<evidence type="ECO:0008006" key="4">
    <source>
        <dbReference type="Google" id="ProtNLM"/>
    </source>
</evidence>
<dbReference type="AlphaFoldDB" id="A0A653C6E8"/>
<gene>
    <name evidence="2" type="ORF">CALMAC_LOCUS6603</name>
</gene>
<protein>
    <recommendedName>
        <fullName evidence="4">MADF domain-containing protein</fullName>
    </recommendedName>
</protein>
<proteinExistence type="predicted"/>
<evidence type="ECO:0000313" key="2">
    <source>
        <dbReference type="EMBL" id="VEN43468.1"/>
    </source>
</evidence>
<feature type="compositionally biased region" description="Basic residues" evidence="1">
    <location>
        <begin position="162"/>
        <end position="171"/>
    </location>
</feature>
<reference evidence="2 3" key="1">
    <citation type="submission" date="2019-01" db="EMBL/GenBank/DDBJ databases">
        <authorList>
            <person name="Sayadi A."/>
        </authorList>
    </citation>
    <scope>NUCLEOTIDE SEQUENCE [LARGE SCALE GENOMIC DNA]</scope>
</reference>
<feature type="region of interest" description="Disordered" evidence="1">
    <location>
        <begin position="77"/>
        <end position="96"/>
    </location>
</feature>
<sequence length="171" mass="18968">MRQTALTAIRDVLKAKKPNITIAEIQPKFQALKQNAQKERRKCIDSQKSGSGTDEILHPSLLYYDLIEFAFQDTEPRPGVDSFAGEEPGYSNEGTHTLLEDSMSEAGEIFSTIITPEGMVVEEVVETPVRSRPPSPPQPVSGPSRTGHSVPRRLIENLVKNRSGKIPRCKK</sequence>
<keyword evidence="3" id="KW-1185">Reference proteome</keyword>
<feature type="compositionally biased region" description="Pro residues" evidence="1">
    <location>
        <begin position="131"/>
        <end position="140"/>
    </location>
</feature>
<organism evidence="2 3">
    <name type="scientific">Callosobruchus maculatus</name>
    <name type="common">Southern cowpea weevil</name>
    <name type="synonym">Pulse bruchid</name>
    <dbReference type="NCBI Taxonomy" id="64391"/>
    <lineage>
        <taxon>Eukaryota</taxon>
        <taxon>Metazoa</taxon>
        <taxon>Ecdysozoa</taxon>
        <taxon>Arthropoda</taxon>
        <taxon>Hexapoda</taxon>
        <taxon>Insecta</taxon>
        <taxon>Pterygota</taxon>
        <taxon>Neoptera</taxon>
        <taxon>Endopterygota</taxon>
        <taxon>Coleoptera</taxon>
        <taxon>Polyphaga</taxon>
        <taxon>Cucujiformia</taxon>
        <taxon>Chrysomeloidea</taxon>
        <taxon>Chrysomelidae</taxon>
        <taxon>Bruchinae</taxon>
        <taxon>Bruchini</taxon>
        <taxon>Callosobruchus</taxon>
    </lineage>
</organism>
<dbReference type="EMBL" id="CAACVG010007070">
    <property type="protein sequence ID" value="VEN43468.1"/>
    <property type="molecule type" value="Genomic_DNA"/>
</dbReference>
<name>A0A653C6E8_CALMS</name>